<dbReference type="Pfam" id="PF04350">
    <property type="entry name" value="PilO"/>
    <property type="match status" value="1"/>
</dbReference>
<dbReference type="PANTHER" id="PTHR39555:SF1">
    <property type="entry name" value="TYPE IV PILUS INNER MEMBRANE COMPONENT PILO"/>
    <property type="match status" value="1"/>
</dbReference>
<evidence type="ECO:0000256" key="2">
    <source>
        <dbReference type="SAM" id="MobiDB-lite"/>
    </source>
</evidence>
<accession>A0ABV9I5F3</accession>
<organism evidence="3 4">
    <name type="scientific">Deinococcus hohokamensis</name>
    <dbReference type="NCBI Taxonomy" id="309883"/>
    <lineage>
        <taxon>Bacteria</taxon>
        <taxon>Thermotogati</taxon>
        <taxon>Deinococcota</taxon>
        <taxon>Deinococci</taxon>
        <taxon>Deinococcales</taxon>
        <taxon>Deinococcaceae</taxon>
        <taxon>Deinococcus</taxon>
    </lineage>
</organism>
<feature type="coiled-coil region" evidence="1">
    <location>
        <begin position="37"/>
        <end position="74"/>
    </location>
</feature>
<dbReference type="Proteomes" id="UP001595952">
    <property type="component" value="Unassembled WGS sequence"/>
</dbReference>
<keyword evidence="4" id="KW-1185">Reference proteome</keyword>
<feature type="region of interest" description="Disordered" evidence="2">
    <location>
        <begin position="187"/>
        <end position="221"/>
    </location>
</feature>
<feature type="compositionally biased region" description="Low complexity" evidence="2">
    <location>
        <begin position="187"/>
        <end position="197"/>
    </location>
</feature>
<keyword evidence="1" id="KW-0175">Coiled coil</keyword>
<dbReference type="RefSeq" id="WP_380060569.1">
    <property type="nucleotide sequence ID" value="NZ_JBHSEI010000001.1"/>
</dbReference>
<dbReference type="InterPro" id="IPR014717">
    <property type="entry name" value="Transl_elong_EF1B/ribsomal_bS6"/>
</dbReference>
<comment type="caution">
    <text evidence="3">The sequence shown here is derived from an EMBL/GenBank/DDBJ whole genome shotgun (WGS) entry which is preliminary data.</text>
</comment>
<reference evidence="4" key="1">
    <citation type="journal article" date="2019" name="Int. J. Syst. Evol. Microbiol.">
        <title>The Global Catalogue of Microorganisms (GCM) 10K type strain sequencing project: providing services to taxonomists for standard genome sequencing and annotation.</title>
        <authorList>
            <consortium name="The Broad Institute Genomics Platform"/>
            <consortium name="The Broad Institute Genome Sequencing Center for Infectious Disease"/>
            <person name="Wu L."/>
            <person name="Ma J."/>
        </authorList>
    </citation>
    <scope>NUCLEOTIDE SEQUENCE [LARGE SCALE GENOMIC DNA]</scope>
    <source>
        <strain evidence="4">CCUG 55995</strain>
    </source>
</reference>
<dbReference type="EMBL" id="JBHSEI010000001">
    <property type="protein sequence ID" value="MFC4637552.1"/>
    <property type="molecule type" value="Genomic_DNA"/>
</dbReference>
<protein>
    <submittedName>
        <fullName evidence="3">Type 4a pilus biogenesis protein PilO</fullName>
    </submittedName>
</protein>
<evidence type="ECO:0000256" key="1">
    <source>
        <dbReference type="SAM" id="Coils"/>
    </source>
</evidence>
<gene>
    <name evidence="3" type="ORF">ACFO0D_04260</name>
</gene>
<sequence>MFSKLAPRNLFLVMLGLALAVIALWYTFRFQPRQQEIALLRTDLETAQARVTELRSAAAQLPELRKTVADLKVEQAEFLRALPSTANFGTVLDEVRRTTAASGASLSTFTVQSGNATNLPAGVRPIGLNLSVSGQFAQLFRTLRALETMGRFTNVTSVALQLPEASSFNPSLEGTMGLTVYTFDPTQAAAGTAGGTPSAPPAAAPAPATPPATPPATGGTQ</sequence>
<dbReference type="PANTHER" id="PTHR39555">
    <property type="entry name" value="FIMBRIAL ASSEMBLY PROTEIN PILO-LIKE PROTEIN-RELATED"/>
    <property type="match status" value="1"/>
</dbReference>
<dbReference type="InterPro" id="IPR007445">
    <property type="entry name" value="PilO"/>
</dbReference>
<evidence type="ECO:0000313" key="4">
    <source>
        <dbReference type="Proteomes" id="UP001595952"/>
    </source>
</evidence>
<proteinExistence type="predicted"/>
<dbReference type="Gene3D" id="3.30.70.60">
    <property type="match status" value="1"/>
</dbReference>
<feature type="compositionally biased region" description="Pro residues" evidence="2">
    <location>
        <begin position="198"/>
        <end position="214"/>
    </location>
</feature>
<evidence type="ECO:0000313" key="3">
    <source>
        <dbReference type="EMBL" id="MFC4637552.1"/>
    </source>
</evidence>
<name>A0ABV9I5F3_9DEIO</name>